<reference evidence="2 3" key="1">
    <citation type="submission" date="2019-12" db="EMBL/GenBank/DDBJ databases">
        <title>Snethiella sp. nov. sp. isolated from sea sand.</title>
        <authorList>
            <person name="Kim J."/>
            <person name="Jeong S.E."/>
            <person name="Jung H.S."/>
            <person name="Jeon C.O."/>
        </authorList>
    </citation>
    <scope>NUCLEOTIDE SEQUENCE [LARGE SCALE GENOMIC DNA]</scope>
    <source>
        <strain evidence="2 3">DP05</strain>
    </source>
</reference>
<evidence type="ECO:0000313" key="2">
    <source>
        <dbReference type="EMBL" id="MZR29822.1"/>
    </source>
</evidence>
<dbReference type="Proteomes" id="UP000476030">
    <property type="component" value="Unassembled WGS sequence"/>
</dbReference>
<dbReference type="AlphaFoldDB" id="A0A6L8W5Q0"/>
<comment type="caution">
    <text evidence="2">The sequence shown here is derived from an EMBL/GenBank/DDBJ whole genome shotgun (WGS) entry which is preliminary data.</text>
</comment>
<dbReference type="GO" id="GO:0016491">
    <property type="term" value="F:oxidoreductase activity"/>
    <property type="evidence" value="ECO:0007669"/>
    <property type="project" value="UniProtKB-ARBA"/>
</dbReference>
<dbReference type="PIRSF" id="PIRSF001439">
    <property type="entry name" value="CryM"/>
    <property type="match status" value="1"/>
</dbReference>
<evidence type="ECO:0000313" key="3">
    <source>
        <dbReference type="Proteomes" id="UP000476030"/>
    </source>
</evidence>
<evidence type="ECO:0000256" key="1">
    <source>
        <dbReference type="ARBA" id="ARBA00008903"/>
    </source>
</evidence>
<name>A0A6L8W5Q0_9PROT</name>
<dbReference type="Gene3D" id="3.30.1780.10">
    <property type="entry name" value="ornithine cyclodeaminase, domain 1"/>
    <property type="match status" value="1"/>
</dbReference>
<dbReference type="InterPro" id="IPR023401">
    <property type="entry name" value="ODC_N"/>
</dbReference>
<dbReference type="GO" id="GO:0019752">
    <property type="term" value="P:carboxylic acid metabolic process"/>
    <property type="evidence" value="ECO:0007669"/>
    <property type="project" value="UniProtKB-ARBA"/>
</dbReference>
<dbReference type="Pfam" id="PF02423">
    <property type="entry name" value="OCD_Mu_crystall"/>
    <property type="match status" value="1"/>
</dbReference>
<accession>A0A6L8W5Q0</accession>
<sequence length="312" mass="33449">MRIIENSEIADALQYPALIDALRDMFVSGCTQPLRHHHGLDPENERKGTLLIMPAWQSGGFLGLKTVTVMPENGEKNLPSVQGTYLIFDANDGRALALMDAGELTTRRTAAASALGAAYLARKDASMMLMVGAGALAPCLIRAHAAVRGIKNVAIWNHRPEKAIKLAEDMTREGFSASAVTDLEAAARKADIISCATLSTEPLIYGDWLKPGAHLDLVGAFTPAMRESDDTAVKTATLFVDTREGGLHEAGDIVQPLKSGVIKESDIQADLFDLCRGQHPGRTSEKEITLFKSTGAALEDLAAAILAYQANR</sequence>
<dbReference type="EMBL" id="WTUW01000001">
    <property type="protein sequence ID" value="MZR29822.1"/>
    <property type="molecule type" value="Genomic_DNA"/>
</dbReference>
<dbReference type="NCBIfam" id="NF004793">
    <property type="entry name" value="PRK06141.1"/>
    <property type="match status" value="1"/>
</dbReference>
<dbReference type="GO" id="GO:0005737">
    <property type="term" value="C:cytoplasm"/>
    <property type="evidence" value="ECO:0007669"/>
    <property type="project" value="TreeGrafter"/>
</dbReference>
<gene>
    <name evidence="2" type="ORF">GQE98_04145</name>
</gene>
<dbReference type="Gene3D" id="3.40.50.720">
    <property type="entry name" value="NAD(P)-binding Rossmann-like Domain"/>
    <property type="match status" value="1"/>
</dbReference>
<organism evidence="2 3">
    <name type="scientific">Sneathiella litorea</name>
    <dbReference type="NCBI Taxonomy" id="2606216"/>
    <lineage>
        <taxon>Bacteria</taxon>
        <taxon>Pseudomonadati</taxon>
        <taxon>Pseudomonadota</taxon>
        <taxon>Alphaproteobacteria</taxon>
        <taxon>Sneathiellales</taxon>
        <taxon>Sneathiellaceae</taxon>
        <taxon>Sneathiella</taxon>
    </lineage>
</organism>
<dbReference type="PANTHER" id="PTHR13812">
    <property type="entry name" value="KETIMINE REDUCTASE MU-CRYSTALLIN"/>
    <property type="match status" value="1"/>
</dbReference>
<dbReference type="InterPro" id="IPR036291">
    <property type="entry name" value="NAD(P)-bd_dom_sf"/>
</dbReference>
<dbReference type="SUPFAM" id="SSF51735">
    <property type="entry name" value="NAD(P)-binding Rossmann-fold domains"/>
    <property type="match status" value="1"/>
</dbReference>
<comment type="similarity">
    <text evidence="1">Belongs to the ornithine cyclodeaminase/mu-crystallin family.</text>
</comment>
<dbReference type="FunFam" id="3.40.50.720:FF:000311">
    <property type="entry name" value="Ornithine cyclodeaminase"/>
    <property type="match status" value="1"/>
</dbReference>
<proteinExistence type="inferred from homology"/>
<protein>
    <submittedName>
        <fullName evidence="2">Ornithine cyclodeaminase family protein</fullName>
    </submittedName>
</protein>
<keyword evidence="3" id="KW-1185">Reference proteome</keyword>
<dbReference type="InterPro" id="IPR003462">
    <property type="entry name" value="ODC_Mu_crystall"/>
</dbReference>
<dbReference type="RefSeq" id="WP_161314369.1">
    <property type="nucleotide sequence ID" value="NZ_WTUW01000001.1"/>
</dbReference>
<dbReference type="PANTHER" id="PTHR13812:SF19">
    <property type="entry name" value="KETIMINE REDUCTASE MU-CRYSTALLIN"/>
    <property type="match status" value="1"/>
</dbReference>